<feature type="binding site" evidence="7">
    <location>
        <position position="197"/>
    </location>
    <ligand>
        <name>Zn(2+)</name>
        <dbReference type="ChEBI" id="CHEBI:29105"/>
    </ligand>
</feature>
<dbReference type="Proteomes" id="UP001222932">
    <property type="component" value="Unassembled WGS sequence"/>
</dbReference>
<comment type="caution">
    <text evidence="9">The sequence shown here is derived from an EMBL/GenBank/DDBJ whole genome shotgun (WGS) entry which is preliminary data.</text>
</comment>
<dbReference type="EMBL" id="BTCM01000001">
    <property type="protein sequence ID" value="GMK54241.1"/>
    <property type="molecule type" value="Genomic_DNA"/>
</dbReference>
<keyword evidence="10" id="KW-1185">Reference proteome</keyword>
<gene>
    <name evidence="7 9" type="primary">COQ4</name>
    <name evidence="9" type="ORF">CspeluHIS016_0108270</name>
</gene>
<dbReference type="InterPro" id="IPR027540">
    <property type="entry name" value="Coq4_euk"/>
</dbReference>
<feature type="binding site" evidence="7">
    <location>
        <position position="182"/>
    </location>
    <ligand>
        <name>Zn(2+)</name>
        <dbReference type="ChEBI" id="CHEBI:29105"/>
    </ligand>
</feature>
<feature type="binding site" evidence="7">
    <location>
        <position position="185"/>
    </location>
    <ligand>
        <name>Zn(2+)</name>
        <dbReference type="ChEBI" id="CHEBI:29105"/>
    </ligand>
</feature>
<keyword evidence="3 7" id="KW-0496">Mitochondrion</keyword>
<comment type="cofactor">
    <cofactor evidence="7">
        <name>Zn(2+)</name>
        <dbReference type="ChEBI" id="CHEBI:29105"/>
    </cofactor>
</comment>
<comment type="subcellular location">
    <subcellularLocation>
        <location evidence="7">Mitochondrion inner membrane</location>
        <topology evidence="7">Peripheral membrane protein</topology>
        <orientation evidence="7">Matrix side</orientation>
    </subcellularLocation>
</comment>
<comment type="pathway">
    <text evidence="7">Cofactor biosynthesis; ubiquinone biosynthesis.</text>
</comment>
<dbReference type="AlphaFoldDB" id="A0AAD3TPP8"/>
<feature type="binding site" evidence="7">
    <location>
        <position position="181"/>
    </location>
    <ligand>
        <name>Zn(2+)</name>
        <dbReference type="ChEBI" id="CHEBI:29105"/>
    </ligand>
</feature>
<evidence type="ECO:0000256" key="7">
    <source>
        <dbReference type="HAMAP-Rule" id="MF_03111"/>
    </source>
</evidence>
<dbReference type="GO" id="GO:0031314">
    <property type="term" value="C:extrinsic component of mitochondrial inner membrane"/>
    <property type="evidence" value="ECO:0007669"/>
    <property type="project" value="UniProtKB-UniRule"/>
</dbReference>
<reference evidence="9" key="1">
    <citation type="journal article" date="2023" name="BMC Genomics">
        <title>Chromosome-level genome assemblies of Cutaneotrichosporon spp. (Trichosporonales, Basidiomycota) reveal imbalanced evolution between nucleotide sequences and chromosome synteny.</title>
        <authorList>
            <person name="Kobayashi Y."/>
            <person name="Kayamori A."/>
            <person name="Aoki K."/>
            <person name="Shiwa Y."/>
            <person name="Matsutani M."/>
            <person name="Fujita N."/>
            <person name="Sugita T."/>
            <person name="Iwasaki W."/>
            <person name="Tanaka N."/>
            <person name="Takashima M."/>
        </authorList>
    </citation>
    <scope>NUCLEOTIDE SEQUENCE</scope>
    <source>
        <strain evidence="9">HIS016</strain>
    </source>
</reference>
<evidence type="ECO:0000256" key="8">
    <source>
        <dbReference type="SAM" id="MobiDB-lite"/>
    </source>
</evidence>
<sequence>MLGPRVLARLAPLARPVSSSASAWATSGSSSSSPSPSATASPGWPTGSTPPGANYPAHVPLNAAQNALLAVGSGIFGVMDYTNRPDLIATLSESTASSFLPRLHEAMAAHPEGRQILRDRPVVSSQTVDLDSLRGMRRGTVGREYVEWLDRDGITPDSREVVRYIDSPALAYTMLRYRQTHDLYHTLFCLPPTLAHELTLKVIEWANMGLPAAALSSVFGPMRLSAKRRQMWREDWAPWALRTGAAGRCLVSVYWEKRWEQGIGELRRELGVGRMENEAVIARWKGYRVLREKERELRRTGEWIDEPEEW</sequence>
<evidence type="ECO:0000256" key="6">
    <source>
        <dbReference type="ARBA" id="ARBA00081568"/>
    </source>
</evidence>
<feature type="region of interest" description="Disordered" evidence="8">
    <location>
        <begin position="14"/>
        <end position="51"/>
    </location>
</feature>
<comment type="subunit">
    <text evidence="7">Component of a multi-subunit COQ enzyme complex, composed of at least COQ3, COQ4, COQ5, COQ6, COQ7 and COQ9.</text>
</comment>
<keyword evidence="1 7" id="KW-0831">Ubiquinone biosynthesis</keyword>
<comment type="catalytic activity">
    <reaction evidence="7">
        <text>a 4-hydroxy-3-methoxy-5-(all-trans-polyprenyl)benzoate + H(+) = a 2-methoxy-6-(all-trans-polyprenyl)phenol + CO2</text>
        <dbReference type="Rhea" id="RHEA:81179"/>
        <dbReference type="Rhea" id="RHEA-COMP:9551"/>
        <dbReference type="Rhea" id="RHEA-COMP:10931"/>
        <dbReference type="ChEBI" id="CHEBI:15378"/>
        <dbReference type="ChEBI" id="CHEBI:16526"/>
        <dbReference type="ChEBI" id="CHEBI:62731"/>
        <dbReference type="ChEBI" id="CHEBI:84443"/>
        <dbReference type="EC" id="4.1.1.130"/>
    </reaction>
</comment>
<keyword evidence="5 7" id="KW-0456">Lyase</keyword>
<dbReference type="InterPro" id="IPR007715">
    <property type="entry name" value="Coq4"/>
</dbReference>
<evidence type="ECO:0000256" key="3">
    <source>
        <dbReference type="ARBA" id="ARBA00023128"/>
    </source>
</evidence>
<reference evidence="9" key="2">
    <citation type="submission" date="2023-06" db="EMBL/GenBank/DDBJ databases">
        <authorList>
            <person name="Kobayashi Y."/>
            <person name="Kayamori A."/>
            <person name="Aoki K."/>
            <person name="Shiwa Y."/>
            <person name="Fujita N."/>
            <person name="Sugita T."/>
            <person name="Iwasaki W."/>
            <person name="Tanaka N."/>
            <person name="Takashima M."/>
        </authorList>
    </citation>
    <scope>NUCLEOTIDE SEQUENCE</scope>
    <source>
        <strain evidence="9">HIS016</strain>
    </source>
</reference>
<evidence type="ECO:0000313" key="10">
    <source>
        <dbReference type="Proteomes" id="UP001222932"/>
    </source>
</evidence>
<dbReference type="Pfam" id="PF05019">
    <property type="entry name" value="Coq4"/>
    <property type="match status" value="1"/>
</dbReference>
<evidence type="ECO:0000313" key="9">
    <source>
        <dbReference type="EMBL" id="GMK54241.1"/>
    </source>
</evidence>
<dbReference type="GO" id="GO:0008270">
    <property type="term" value="F:zinc ion binding"/>
    <property type="evidence" value="ECO:0007669"/>
    <property type="project" value="UniProtKB-UniRule"/>
</dbReference>
<evidence type="ECO:0000256" key="2">
    <source>
        <dbReference type="ARBA" id="ARBA00022792"/>
    </source>
</evidence>
<keyword evidence="2 7" id="KW-0999">Mitochondrion inner membrane</keyword>
<keyword evidence="7" id="KW-0479">Metal-binding</keyword>
<feature type="compositionally biased region" description="Low complexity" evidence="8">
    <location>
        <begin position="18"/>
        <end position="51"/>
    </location>
</feature>
<keyword evidence="7" id="KW-0862">Zinc</keyword>
<dbReference type="PANTHER" id="PTHR12922">
    <property type="entry name" value="UBIQUINONE BIOSYNTHESIS PROTEIN"/>
    <property type="match status" value="1"/>
</dbReference>
<protein>
    <recommendedName>
        <fullName evidence="6">4-hydroxy-3-methoxy-5-polyprenylbenzoate decarboxylase</fullName>
    </recommendedName>
</protein>
<dbReference type="PANTHER" id="PTHR12922:SF7">
    <property type="entry name" value="UBIQUINONE BIOSYNTHESIS PROTEIN COQ4 HOMOLOG, MITOCHONDRIAL"/>
    <property type="match status" value="1"/>
</dbReference>
<organism evidence="9 10">
    <name type="scientific">Cutaneotrichosporon spelunceum</name>
    <dbReference type="NCBI Taxonomy" id="1672016"/>
    <lineage>
        <taxon>Eukaryota</taxon>
        <taxon>Fungi</taxon>
        <taxon>Dikarya</taxon>
        <taxon>Basidiomycota</taxon>
        <taxon>Agaricomycotina</taxon>
        <taxon>Tremellomycetes</taxon>
        <taxon>Trichosporonales</taxon>
        <taxon>Trichosporonaceae</taxon>
        <taxon>Cutaneotrichosporon</taxon>
    </lineage>
</organism>
<dbReference type="GO" id="GO:0120539">
    <property type="term" value="F:4-hydroxy-3-methoxy-5-polyprenylbenzoate decarboxylase activity"/>
    <property type="evidence" value="ECO:0007669"/>
    <property type="project" value="UniProtKB-EC"/>
</dbReference>
<keyword evidence="4 7" id="KW-0472">Membrane</keyword>
<name>A0AAD3TPP8_9TREE</name>
<comment type="similarity">
    <text evidence="7">Belongs to the COQ4 family.</text>
</comment>
<dbReference type="HAMAP" id="MF_03111">
    <property type="entry name" value="Coq4"/>
    <property type="match status" value="1"/>
</dbReference>
<evidence type="ECO:0000256" key="1">
    <source>
        <dbReference type="ARBA" id="ARBA00022688"/>
    </source>
</evidence>
<proteinExistence type="inferred from homology"/>
<evidence type="ECO:0000256" key="5">
    <source>
        <dbReference type="ARBA" id="ARBA00023239"/>
    </source>
</evidence>
<evidence type="ECO:0000256" key="4">
    <source>
        <dbReference type="ARBA" id="ARBA00023136"/>
    </source>
</evidence>
<comment type="function">
    <text evidence="7">Lyase that catalyzes the C1-decarboxylation of 4-hydroxy-3-methoxy-5-(all-trans-polyprenyl)benzoic acid into 2-methoxy-6-(all-trans-polyprenyl)phenol during ubiquinone biosynthesis.</text>
</comment>
<accession>A0AAD3TPP8</accession>